<keyword evidence="4 5" id="KW-0472">Membrane</keyword>
<feature type="transmembrane region" description="Helical" evidence="6">
    <location>
        <begin position="12"/>
        <end position="32"/>
    </location>
</feature>
<keyword evidence="2 5" id="KW-0812">Transmembrane</keyword>
<evidence type="ECO:0000313" key="8">
    <source>
        <dbReference type="Proteomes" id="UP000095281"/>
    </source>
</evidence>
<sequence length="174" mass="19208">MSELICLEQPDLFKPIQSILAVLTLISLGSSTQVDGSGVLWFVAICSVTASTVATILLMFNRNGFVEYNIKLNNGNNIPWDVIEFVYSVILTLLCGISFWISFGYVTHVPPGFGHSAGYIFAGLFLIGQMICYAIPALIIYNKTSKQREPIAEVNPYGFGRVDEEIGYQNLQNV</sequence>
<evidence type="ECO:0000256" key="3">
    <source>
        <dbReference type="ARBA" id="ARBA00022989"/>
    </source>
</evidence>
<dbReference type="WBParaSite" id="MhA1_Contig2332.frz3.gene3">
    <property type="protein sequence ID" value="MhA1_Contig2332.frz3.gene3"/>
    <property type="gene ID" value="MhA1_Contig2332.frz3.gene3"/>
</dbReference>
<evidence type="ECO:0000256" key="5">
    <source>
        <dbReference type="PROSITE-ProRule" id="PRU00581"/>
    </source>
</evidence>
<feature type="transmembrane region" description="Helical" evidence="6">
    <location>
        <begin position="82"/>
        <end position="106"/>
    </location>
</feature>
<feature type="transmembrane region" description="Helical" evidence="6">
    <location>
        <begin position="38"/>
        <end position="61"/>
    </location>
</feature>
<reference evidence="9" key="1">
    <citation type="submission" date="2016-11" db="UniProtKB">
        <authorList>
            <consortium name="WormBaseParasite"/>
        </authorList>
    </citation>
    <scope>IDENTIFICATION</scope>
</reference>
<dbReference type="PROSITE" id="PS51225">
    <property type="entry name" value="MARVEL"/>
    <property type="match status" value="1"/>
</dbReference>
<evidence type="ECO:0000256" key="2">
    <source>
        <dbReference type="ARBA" id="ARBA00022692"/>
    </source>
</evidence>
<dbReference type="InterPro" id="IPR008253">
    <property type="entry name" value="Marvel"/>
</dbReference>
<proteinExistence type="predicted"/>
<comment type="subcellular location">
    <subcellularLocation>
        <location evidence="1">Membrane</location>
        <topology evidence="1">Multi-pass membrane protein</topology>
    </subcellularLocation>
</comment>
<keyword evidence="8" id="KW-1185">Reference proteome</keyword>
<feature type="domain" description="MARVEL" evidence="7">
    <location>
        <begin position="5"/>
        <end position="145"/>
    </location>
</feature>
<evidence type="ECO:0000256" key="1">
    <source>
        <dbReference type="ARBA" id="ARBA00004141"/>
    </source>
</evidence>
<evidence type="ECO:0000256" key="6">
    <source>
        <dbReference type="SAM" id="Phobius"/>
    </source>
</evidence>
<keyword evidence="3 6" id="KW-1133">Transmembrane helix</keyword>
<protein>
    <submittedName>
        <fullName evidence="9">MARVEL domain-containing protein</fullName>
    </submittedName>
</protein>
<evidence type="ECO:0000259" key="7">
    <source>
        <dbReference type="PROSITE" id="PS51225"/>
    </source>
</evidence>
<dbReference type="GO" id="GO:0016020">
    <property type="term" value="C:membrane"/>
    <property type="evidence" value="ECO:0007669"/>
    <property type="project" value="UniProtKB-SubCell"/>
</dbReference>
<evidence type="ECO:0000313" key="9">
    <source>
        <dbReference type="WBParaSite" id="MhA1_Contig2332.frz3.gene3"/>
    </source>
</evidence>
<evidence type="ECO:0000256" key="4">
    <source>
        <dbReference type="ARBA" id="ARBA00023136"/>
    </source>
</evidence>
<dbReference type="AlphaFoldDB" id="A0A1I8BGU9"/>
<dbReference type="OMA" id="IVIEPAH"/>
<dbReference type="Proteomes" id="UP000095281">
    <property type="component" value="Unplaced"/>
</dbReference>
<name>A0A1I8BGU9_MELHA</name>
<organism evidence="8 9">
    <name type="scientific">Meloidogyne hapla</name>
    <name type="common">Root-knot nematode worm</name>
    <dbReference type="NCBI Taxonomy" id="6305"/>
    <lineage>
        <taxon>Eukaryota</taxon>
        <taxon>Metazoa</taxon>
        <taxon>Ecdysozoa</taxon>
        <taxon>Nematoda</taxon>
        <taxon>Chromadorea</taxon>
        <taxon>Rhabditida</taxon>
        <taxon>Tylenchina</taxon>
        <taxon>Tylenchomorpha</taxon>
        <taxon>Tylenchoidea</taxon>
        <taxon>Meloidogynidae</taxon>
        <taxon>Meloidogyninae</taxon>
        <taxon>Meloidogyne</taxon>
    </lineage>
</organism>
<feature type="transmembrane region" description="Helical" evidence="6">
    <location>
        <begin position="118"/>
        <end position="141"/>
    </location>
</feature>
<accession>A0A1I8BGU9</accession>